<evidence type="ECO:0000313" key="2">
    <source>
        <dbReference type="EMBL" id="SKB25271.1"/>
    </source>
</evidence>
<organism evidence="2 3">
    <name type="scientific">Sphingopyxis flava</name>
    <dbReference type="NCBI Taxonomy" id="1507287"/>
    <lineage>
        <taxon>Bacteria</taxon>
        <taxon>Pseudomonadati</taxon>
        <taxon>Pseudomonadota</taxon>
        <taxon>Alphaproteobacteria</taxon>
        <taxon>Sphingomonadales</taxon>
        <taxon>Sphingomonadaceae</taxon>
        <taxon>Sphingopyxis</taxon>
    </lineage>
</organism>
<evidence type="ECO:0000256" key="1">
    <source>
        <dbReference type="SAM" id="Phobius"/>
    </source>
</evidence>
<proteinExistence type="predicted"/>
<evidence type="ECO:0000313" key="3">
    <source>
        <dbReference type="Proteomes" id="UP000190044"/>
    </source>
</evidence>
<keyword evidence="1" id="KW-0472">Membrane</keyword>
<keyword evidence="1" id="KW-1133">Transmembrane helix</keyword>
<reference evidence="3" key="1">
    <citation type="submission" date="2017-02" db="EMBL/GenBank/DDBJ databases">
        <authorList>
            <person name="Varghese N."/>
            <person name="Submissions S."/>
        </authorList>
    </citation>
    <scope>NUCLEOTIDE SEQUENCE [LARGE SCALE GENOMIC DNA]</scope>
    <source>
        <strain evidence="3">R11H</strain>
    </source>
</reference>
<dbReference type="AlphaFoldDB" id="A0A1T4ZR64"/>
<dbReference type="GO" id="GO:0005886">
    <property type="term" value="C:plasma membrane"/>
    <property type="evidence" value="ECO:0007669"/>
    <property type="project" value="UniProtKB-SubCell"/>
</dbReference>
<gene>
    <name evidence="2" type="ORF">SAMN06295937_100151</name>
</gene>
<sequence length="51" mass="5577">MTGVISGGGQWAYVVAAYGLAALLTGAVIWHSWRAMTKAERRSDALRKDRK</sequence>
<feature type="transmembrane region" description="Helical" evidence="1">
    <location>
        <begin position="12"/>
        <end position="33"/>
    </location>
</feature>
<dbReference type="RefSeq" id="WP_139375603.1">
    <property type="nucleotide sequence ID" value="NZ_FUYP01000001.1"/>
</dbReference>
<keyword evidence="3" id="KW-1185">Reference proteome</keyword>
<protein>
    <submittedName>
        <fullName evidence="2">Heme exporter protein D (CcmD)</fullName>
    </submittedName>
</protein>
<name>A0A1T4ZR64_9SPHN</name>
<dbReference type="Proteomes" id="UP000190044">
    <property type="component" value="Unassembled WGS sequence"/>
</dbReference>
<dbReference type="EMBL" id="FUYP01000001">
    <property type="protein sequence ID" value="SKB25271.1"/>
    <property type="molecule type" value="Genomic_DNA"/>
</dbReference>
<dbReference type="GO" id="GO:0015886">
    <property type="term" value="P:heme transport"/>
    <property type="evidence" value="ECO:0007669"/>
    <property type="project" value="InterPro"/>
</dbReference>
<accession>A0A1T4ZR64</accession>
<dbReference type="GO" id="GO:0017004">
    <property type="term" value="P:cytochrome complex assembly"/>
    <property type="evidence" value="ECO:0007669"/>
    <property type="project" value="UniProtKB-KW"/>
</dbReference>
<keyword evidence="1" id="KW-0812">Transmembrane</keyword>